<dbReference type="PRINTS" id="PR00799">
    <property type="entry name" value="TRANSAMINASE"/>
</dbReference>
<dbReference type="PROSITE" id="PS00105">
    <property type="entry name" value="AA_TRANSFER_CLASS_1"/>
    <property type="match status" value="1"/>
</dbReference>
<dbReference type="GO" id="GO:0030170">
    <property type="term" value="F:pyridoxal phosphate binding"/>
    <property type="evidence" value="ECO:0007669"/>
    <property type="project" value="InterPro"/>
</dbReference>
<accession>A0A7X0JTB6</accession>
<keyword evidence="6" id="KW-0663">Pyridoxal phosphate</keyword>
<evidence type="ECO:0000256" key="5">
    <source>
        <dbReference type="ARBA" id="ARBA00022679"/>
    </source>
</evidence>
<evidence type="ECO:0000259" key="8">
    <source>
        <dbReference type="Pfam" id="PF00155"/>
    </source>
</evidence>
<dbReference type="FunFam" id="3.40.640.10:FF:000066">
    <property type="entry name" value="Aspartate aminotransferase"/>
    <property type="match status" value="1"/>
</dbReference>
<dbReference type="PANTHER" id="PTHR11879">
    <property type="entry name" value="ASPARTATE AMINOTRANSFERASE"/>
    <property type="match status" value="1"/>
</dbReference>
<dbReference type="AlphaFoldDB" id="A0A7X0JTB6"/>
<comment type="subunit">
    <text evidence="3">Homodimer.</text>
</comment>
<dbReference type="GO" id="GO:0042802">
    <property type="term" value="F:identical protein binding"/>
    <property type="evidence" value="ECO:0007669"/>
    <property type="project" value="TreeGrafter"/>
</dbReference>
<gene>
    <name evidence="9" type="ORF">HNR48_001234</name>
</gene>
<reference evidence="9 10" key="1">
    <citation type="submission" date="2020-08" db="EMBL/GenBank/DDBJ databases">
        <title>Genomic Encyclopedia of Type Strains, Phase IV (KMG-IV): sequencing the most valuable type-strain genomes for metagenomic binning, comparative biology and taxonomic classification.</title>
        <authorList>
            <person name="Goeker M."/>
        </authorList>
    </citation>
    <scope>NUCLEOTIDE SEQUENCE [LARGE SCALE GENOMIC DNA]</scope>
    <source>
        <strain evidence="9 10">DSM 22368</strain>
    </source>
</reference>
<evidence type="ECO:0000256" key="6">
    <source>
        <dbReference type="ARBA" id="ARBA00022898"/>
    </source>
</evidence>
<dbReference type="Gene3D" id="3.40.640.10">
    <property type="entry name" value="Type I PLP-dependent aspartate aminotransferase-like (Major domain)"/>
    <property type="match status" value="1"/>
</dbReference>
<dbReference type="InterPro" id="IPR015424">
    <property type="entry name" value="PyrdxlP-dep_Trfase"/>
</dbReference>
<dbReference type="GO" id="GO:0004838">
    <property type="term" value="F:L-tyrosine-2-oxoglutarate transaminase activity"/>
    <property type="evidence" value="ECO:0007669"/>
    <property type="project" value="TreeGrafter"/>
</dbReference>
<dbReference type="GO" id="GO:0005829">
    <property type="term" value="C:cytosol"/>
    <property type="evidence" value="ECO:0007669"/>
    <property type="project" value="TreeGrafter"/>
</dbReference>
<comment type="similarity">
    <text evidence="2 7">Belongs to the class-I pyridoxal-phosphate-dependent aminotransferase family.</text>
</comment>
<evidence type="ECO:0000313" key="10">
    <source>
        <dbReference type="Proteomes" id="UP000528457"/>
    </source>
</evidence>
<comment type="caution">
    <text evidence="9">The sequence shown here is derived from an EMBL/GenBank/DDBJ whole genome shotgun (WGS) entry which is preliminary data.</text>
</comment>
<dbReference type="Pfam" id="PF00155">
    <property type="entry name" value="Aminotran_1_2"/>
    <property type="match status" value="1"/>
</dbReference>
<evidence type="ECO:0000256" key="3">
    <source>
        <dbReference type="ARBA" id="ARBA00011738"/>
    </source>
</evidence>
<dbReference type="GO" id="GO:0004069">
    <property type="term" value="F:L-aspartate:2-oxoglutarate aminotransferase activity"/>
    <property type="evidence" value="ECO:0007669"/>
    <property type="project" value="TreeGrafter"/>
</dbReference>
<dbReference type="EMBL" id="JACHHT010000001">
    <property type="protein sequence ID" value="MBB6520956.1"/>
    <property type="molecule type" value="Genomic_DNA"/>
</dbReference>
<organism evidence="9 10">
    <name type="scientific">Pseudoteredinibacter isoporae</name>
    <dbReference type="NCBI Taxonomy" id="570281"/>
    <lineage>
        <taxon>Bacteria</taxon>
        <taxon>Pseudomonadati</taxon>
        <taxon>Pseudomonadota</taxon>
        <taxon>Gammaproteobacteria</taxon>
        <taxon>Cellvibrionales</taxon>
        <taxon>Cellvibrionaceae</taxon>
        <taxon>Pseudoteredinibacter</taxon>
    </lineage>
</organism>
<dbReference type="InterPro" id="IPR000796">
    <property type="entry name" value="Asp_trans"/>
</dbReference>
<dbReference type="CDD" id="cd00609">
    <property type="entry name" value="AAT_like"/>
    <property type="match status" value="1"/>
</dbReference>
<dbReference type="NCBIfam" id="NF006719">
    <property type="entry name" value="PRK09257.1"/>
    <property type="match status" value="1"/>
</dbReference>
<dbReference type="FunCoup" id="A0A7X0JTB6">
    <property type="interactions" value="452"/>
</dbReference>
<dbReference type="InterPro" id="IPR004838">
    <property type="entry name" value="NHTrfase_class1_PyrdxlP-BS"/>
</dbReference>
<dbReference type="InterPro" id="IPR015421">
    <property type="entry name" value="PyrdxlP-dep_Trfase_major"/>
</dbReference>
<sequence>MFEQLNIIPQDPILSLMMEFQNDSNPNKVDLGVGVYKTPTGETPVLTSVKTAEEYRWRNEATKSYIGGPGNADFNRLMRELALGKDHTVLAEQRVASIQAPGGCGSLRLGAELINRVKPGNKIWMSNPTWANHVPLFGEAGLEIAEYPYYDRENCSVRFAEMCQTLEQEAQAGDIVLLHACCHNPCGADLNAEQWQTMAELCKNKGLVPFLDMAYQGFGSGLVEDTIGVRTMADTVEEMFVAISCSKNFGLYRERIGLLMVIAKDSHAADAVSSQLINLARGIWSMPPAHGAALVATILGSDELTTQWEAEVKEMRDRINGLRSQAVSKLNAACHGVDFSFIEKEFGMFSFLGISPEQVAKLKAEYGIYMVSSSRINVAGLNDSNLDYFADSVAKVL</sequence>
<name>A0A7X0JTB6_9GAMM</name>
<dbReference type="InterPro" id="IPR015422">
    <property type="entry name" value="PyrdxlP-dep_Trfase_small"/>
</dbReference>
<keyword evidence="10" id="KW-1185">Reference proteome</keyword>
<evidence type="ECO:0000256" key="4">
    <source>
        <dbReference type="ARBA" id="ARBA00022576"/>
    </source>
</evidence>
<dbReference type="SUPFAM" id="SSF53383">
    <property type="entry name" value="PLP-dependent transferases"/>
    <property type="match status" value="1"/>
</dbReference>
<dbReference type="Gene3D" id="3.90.1150.10">
    <property type="entry name" value="Aspartate Aminotransferase, domain 1"/>
    <property type="match status" value="1"/>
</dbReference>
<dbReference type="InterPro" id="IPR004839">
    <property type="entry name" value="Aminotransferase_I/II_large"/>
</dbReference>
<evidence type="ECO:0000313" key="9">
    <source>
        <dbReference type="EMBL" id="MBB6520956.1"/>
    </source>
</evidence>
<evidence type="ECO:0000256" key="2">
    <source>
        <dbReference type="ARBA" id="ARBA00007441"/>
    </source>
</evidence>
<dbReference type="EC" id="2.6.1.-" evidence="7"/>
<dbReference type="RefSeq" id="WP_166849807.1">
    <property type="nucleotide sequence ID" value="NZ_JAAONY010000001.1"/>
</dbReference>
<evidence type="ECO:0000256" key="1">
    <source>
        <dbReference type="ARBA" id="ARBA00001933"/>
    </source>
</evidence>
<proteinExistence type="inferred from homology"/>
<dbReference type="PANTHER" id="PTHR11879:SF22">
    <property type="entry name" value="ASPARTATE AMINOTRANSFERASE, MITOCHONDRIAL"/>
    <property type="match status" value="1"/>
</dbReference>
<keyword evidence="4 7" id="KW-0032">Aminotransferase</keyword>
<keyword evidence="5 7" id="KW-0808">Transferase</keyword>
<comment type="cofactor">
    <cofactor evidence="1 7">
        <name>pyridoxal 5'-phosphate</name>
        <dbReference type="ChEBI" id="CHEBI:597326"/>
    </cofactor>
</comment>
<protein>
    <recommendedName>
        <fullName evidence="7">Aminotransferase</fullName>
        <ecNumber evidence="7">2.6.1.-</ecNumber>
    </recommendedName>
</protein>
<feature type="domain" description="Aminotransferase class I/classII large" evidence="8">
    <location>
        <begin position="27"/>
        <end position="392"/>
    </location>
</feature>
<evidence type="ECO:0000256" key="7">
    <source>
        <dbReference type="RuleBase" id="RU000481"/>
    </source>
</evidence>
<dbReference type="Proteomes" id="UP000528457">
    <property type="component" value="Unassembled WGS sequence"/>
</dbReference>
<dbReference type="InParanoid" id="A0A7X0JTB6"/>
<dbReference type="GO" id="GO:0033585">
    <property type="term" value="P:L-phenylalanine biosynthetic process from chorismate via phenylpyruvate"/>
    <property type="evidence" value="ECO:0007669"/>
    <property type="project" value="TreeGrafter"/>
</dbReference>